<protein>
    <recommendedName>
        <fullName evidence="1">diguanylate cyclase</fullName>
        <ecNumber evidence="1">2.7.7.65</ecNumber>
    </recommendedName>
</protein>
<evidence type="ECO:0000313" key="7">
    <source>
        <dbReference type="Proteomes" id="UP000772812"/>
    </source>
</evidence>
<evidence type="ECO:0000256" key="3">
    <source>
        <dbReference type="PROSITE-ProRule" id="PRU00169"/>
    </source>
</evidence>
<dbReference type="SUPFAM" id="SSF52172">
    <property type="entry name" value="CheY-like"/>
    <property type="match status" value="1"/>
</dbReference>
<dbReference type="EC" id="2.7.7.65" evidence="1"/>
<dbReference type="CDD" id="cd01949">
    <property type="entry name" value="GGDEF"/>
    <property type="match status" value="1"/>
</dbReference>
<dbReference type="Gene3D" id="3.40.50.2300">
    <property type="match status" value="1"/>
</dbReference>
<reference evidence="6 7" key="1">
    <citation type="journal article" date="2021" name="Syst. Appl. Microbiol.">
        <title>Persephonella atlantica sp. nov.: How to adapt to physico-chemical gradients in high temperature hydrothermal habitats.</title>
        <authorList>
            <person name="Francois D.X."/>
            <person name="Godfroy A."/>
            <person name="Mathien C."/>
            <person name="Aube J."/>
            <person name="Cathalot C."/>
            <person name="Lesongeur F."/>
            <person name="L'Haridon S."/>
            <person name="Philippon X."/>
            <person name="Roussel E.G."/>
        </authorList>
    </citation>
    <scope>NUCLEOTIDE SEQUENCE [LARGE SCALE GENOMIC DNA]</scope>
    <source>
        <strain evidence="6 7">MO1340</strain>
    </source>
</reference>
<dbReference type="Pfam" id="PF00990">
    <property type="entry name" value="GGDEF"/>
    <property type="match status" value="1"/>
</dbReference>
<dbReference type="PROSITE" id="PS50110">
    <property type="entry name" value="RESPONSE_REGULATORY"/>
    <property type="match status" value="1"/>
</dbReference>
<keyword evidence="7" id="KW-1185">Reference proteome</keyword>
<evidence type="ECO:0000259" key="4">
    <source>
        <dbReference type="PROSITE" id="PS50110"/>
    </source>
</evidence>
<evidence type="ECO:0000259" key="5">
    <source>
        <dbReference type="PROSITE" id="PS50887"/>
    </source>
</evidence>
<sequence>METKKKTILVVDDNAENLDILAELLEEYDVIDTTDGYEALEILNEEKVDLILLDVMMPEIDGFELCKKIKDNPQTQDIPIMFITALTDEDSIVKSYEIGGSDYITKPFKKKELLAKVKREFKIQDLQNELKLMASTDPLTKLYNRRYFKEVSKHFVFSAKRENEPLSVLMLDIDKFKSINDTYGHDVGDKVIKTIANILTKNRRKSDLLCRWGGEEFLILLPNTNVEGAFSVAEKIRKTVENTDINVSDEKQIKITVSIGISQMELKEEDNLEPAIRRADEALYTAKERGRNCIVLKDF</sequence>
<feature type="domain" description="Response regulatory" evidence="4">
    <location>
        <begin position="7"/>
        <end position="121"/>
    </location>
</feature>
<dbReference type="InterPro" id="IPR011006">
    <property type="entry name" value="CheY-like_superfamily"/>
</dbReference>
<dbReference type="RefSeq" id="WP_200673791.1">
    <property type="nucleotide sequence ID" value="NZ_JAACYA010000001.1"/>
</dbReference>
<dbReference type="InterPro" id="IPR000160">
    <property type="entry name" value="GGDEF_dom"/>
</dbReference>
<dbReference type="PANTHER" id="PTHR45138">
    <property type="entry name" value="REGULATORY COMPONENTS OF SENSORY TRANSDUCTION SYSTEM"/>
    <property type="match status" value="1"/>
</dbReference>
<dbReference type="InterPro" id="IPR050469">
    <property type="entry name" value="Diguanylate_Cyclase"/>
</dbReference>
<dbReference type="InterPro" id="IPR001789">
    <property type="entry name" value="Sig_transdc_resp-reg_receiver"/>
</dbReference>
<feature type="modified residue" description="4-aspartylphosphate" evidence="3">
    <location>
        <position position="54"/>
    </location>
</feature>
<comment type="caution">
    <text evidence="6">The sequence shown here is derived from an EMBL/GenBank/DDBJ whole genome shotgun (WGS) entry which is preliminary data.</text>
</comment>
<organism evidence="6 7">
    <name type="scientific">Persephonella atlantica</name>
    <dbReference type="NCBI Taxonomy" id="2699429"/>
    <lineage>
        <taxon>Bacteria</taxon>
        <taxon>Pseudomonadati</taxon>
        <taxon>Aquificota</taxon>
        <taxon>Aquificia</taxon>
        <taxon>Aquificales</taxon>
        <taxon>Hydrogenothermaceae</taxon>
        <taxon>Persephonella</taxon>
    </lineage>
</organism>
<dbReference type="SMART" id="SM00267">
    <property type="entry name" value="GGDEF"/>
    <property type="match status" value="1"/>
</dbReference>
<comment type="catalytic activity">
    <reaction evidence="2">
        <text>2 GTP = 3',3'-c-di-GMP + 2 diphosphate</text>
        <dbReference type="Rhea" id="RHEA:24898"/>
        <dbReference type="ChEBI" id="CHEBI:33019"/>
        <dbReference type="ChEBI" id="CHEBI:37565"/>
        <dbReference type="ChEBI" id="CHEBI:58805"/>
        <dbReference type="EC" id="2.7.7.65"/>
    </reaction>
</comment>
<name>A0ABS1GHM2_9AQUI</name>
<evidence type="ECO:0000256" key="2">
    <source>
        <dbReference type="ARBA" id="ARBA00034247"/>
    </source>
</evidence>
<accession>A0ABS1GHM2</accession>
<dbReference type="Gene3D" id="3.30.70.270">
    <property type="match status" value="1"/>
</dbReference>
<dbReference type="EMBL" id="JAACYA010000001">
    <property type="protein sequence ID" value="MBK3332423.1"/>
    <property type="molecule type" value="Genomic_DNA"/>
</dbReference>
<evidence type="ECO:0000313" key="6">
    <source>
        <dbReference type="EMBL" id="MBK3332423.1"/>
    </source>
</evidence>
<gene>
    <name evidence="6" type="ORF">GWK41_05030</name>
</gene>
<dbReference type="SMART" id="SM00448">
    <property type="entry name" value="REC"/>
    <property type="match status" value="1"/>
</dbReference>
<dbReference type="InterPro" id="IPR029787">
    <property type="entry name" value="Nucleotide_cyclase"/>
</dbReference>
<dbReference type="Pfam" id="PF00072">
    <property type="entry name" value="Response_reg"/>
    <property type="match status" value="1"/>
</dbReference>
<proteinExistence type="predicted"/>
<keyword evidence="3" id="KW-0597">Phosphoprotein</keyword>
<dbReference type="NCBIfam" id="TIGR00254">
    <property type="entry name" value="GGDEF"/>
    <property type="match status" value="1"/>
</dbReference>
<feature type="domain" description="GGDEF" evidence="5">
    <location>
        <begin position="164"/>
        <end position="299"/>
    </location>
</feature>
<dbReference type="Proteomes" id="UP000772812">
    <property type="component" value="Unassembled WGS sequence"/>
</dbReference>
<dbReference type="PANTHER" id="PTHR45138:SF9">
    <property type="entry name" value="DIGUANYLATE CYCLASE DGCM-RELATED"/>
    <property type="match status" value="1"/>
</dbReference>
<evidence type="ECO:0000256" key="1">
    <source>
        <dbReference type="ARBA" id="ARBA00012528"/>
    </source>
</evidence>
<dbReference type="PROSITE" id="PS50887">
    <property type="entry name" value="GGDEF"/>
    <property type="match status" value="1"/>
</dbReference>
<dbReference type="SUPFAM" id="SSF55073">
    <property type="entry name" value="Nucleotide cyclase"/>
    <property type="match status" value="1"/>
</dbReference>
<dbReference type="InterPro" id="IPR043128">
    <property type="entry name" value="Rev_trsase/Diguanyl_cyclase"/>
</dbReference>